<keyword evidence="3" id="KW-1185">Reference proteome</keyword>
<dbReference type="Gene3D" id="3.90.79.10">
    <property type="entry name" value="Nucleoside Triphosphate Pyrophosphohydrolase"/>
    <property type="match status" value="1"/>
</dbReference>
<dbReference type="CDD" id="cd18873">
    <property type="entry name" value="NUDIX_NadM_like"/>
    <property type="match status" value="1"/>
</dbReference>
<sequence>MTRQISQYLSVDCVLFGYNGLELEVLIVDRTLNDTDSGELIINDCTLTGNHVYEDEPIEDAANRVLFDLTGLDNVFLEQFKTFAHPNRLKKPNDQLWLKSTGRDPEARIITVGFYSLVATDKVKLQWKGRNVRWVPVSEVGELAFDHNLILEEALRTLQTRIKYEPITFELLPDKFTLTQLQNVYEAIWGIELDKRNFRKKVARMKYLIQLDEKQTGVAHKPARLYVFSRDVYDKTKKELFDFTI</sequence>
<dbReference type="AlphaFoldDB" id="A0A941F0K4"/>
<comment type="caution">
    <text evidence="2">The sequence shown here is derived from an EMBL/GenBank/DDBJ whole genome shotgun (WGS) entry which is preliminary data.</text>
</comment>
<dbReference type="Gene3D" id="1.10.10.10">
    <property type="entry name" value="Winged helix-like DNA-binding domain superfamily/Winged helix DNA-binding domain"/>
    <property type="match status" value="1"/>
</dbReference>
<dbReference type="SUPFAM" id="SSF46785">
    <property type="entry name" value="Winged helix' DNA-binding domain"/>
    <property type="match status" value="1"/>
</dbReference>
<dbReference type="InterPro" id="IPR036388">
    <property type="entry name" value="WH-like_DNA-bd_sf"/>
</dbReference>
<dbReference type="GO" id="GO:0016787">
    <property type="term" value="F:hydrolase activity"/>
    <property type="evidence" value="ECO:0007669"/>
    <property type="project" value="UniProtKB-KW"/>
</dbReference>
<accession>A0A941F0K4</accession>
<dbReference type="EMBL" id="JAGTAR010000001">
    <property type="protein sequence ID" value="MBR8534124.1"/>
    <property type="molecule type" value="Genomic_DNA"/>
</dbReference>
<dbReference type="InterPro" id="IPR015797">
    <property type="entry name" value="NUDIX_hydrolase-like_dom_sf"/>
</dbReference>
<reference evidence="2" key="2">
    <citation type="submission" date="2021-04" db="EMBL/GenBank/DDBJ databases">
        <authorList>
            <person name="Zhang T."/>
            <person name="Zhang Y."/>
            <person name="Lu D."/>
            <person name="Zuo D."/>
            <person name="Du Z."/>
        </authorList>
    </citation>
    <scope>NUCLEOTIDE SEQUENCE</scope>
    <source>
        <strain evidence="2">JR1</strain>
    </source>
</reference>
<feature type="domain" description="Nudix hydrolase" evidence="1">
    <location>
        <begin position="6"/>
        <end position="159"/>
    </location>
</feature>
<dbReference type="Pfam" id="PF21906">
    <property type="entry name" value="WHD_NrtR"/>
    <property type="match status" value="1"/>
</dbReference>
<name>A0A941F0K4_9BACT</name>
<dbReference type="InterPro" id="IPR000086">
    <property type="entry name" value="NUDIX_hydrolase_dom"/>
</dbReference>
<dbReference type="Proteomes" id="UP000679220">
    <property type="component" value="Unassembled WGS sequence"/>
</dbReference>
<evidence type="ECO:0000313" key="3">
    <source>
        <dbReference type="Proteomes" id="UP000679220"/>
    </source>
</evidence>
<dbReference type="PANTHER" id="PTHR43736:SF4">
    <property type="entry name" value="SLR1690 PROTEIN"/>
    <property type="match status" value="1"/>
</dbReference>
<protein>
    <submittedName>
        <fullName evidence="2">NUDIX hydrolase</fullName>
    </submittedName>
</protein>
<dbReference type="SUPFAM" id="SSF55811">
    <property type="entry name" value="Nudix"/>
    <property type="match status" value="1"/>
</dbReference>
<dbReference type="InterPro" id="IPR036390">
    <property type="entry name" value="WH_DNA-bd_sf"/>
</dbReference>
<dbReference type="PROSITE" id="PS51462">
    <property type="entry name" value="NUDIX"/>
    <property type="match status" value="1"/>
</dbReference>
<evidence type="ECO:0000313" key="2">
    <source>
        <dbReference type="EMBL" id="MBR8534124.1"/>
    </source>
</evidence>
<proteinExistence type="predicted"/>
<reference evidence="2" key="1">
    <citation type="journal article" date="2018" name="Int. J. Syst. Evol. Microbiol.">
        <title>Carboxylicivirga sediminis sp. nov., isolated from coastal sediment.</title>
        <authorList>
            <person name="Wang F.Q."/>
            <person name="Ren L.H."/>
            <person name="Zou R.J."/>
            <person name="Sun Y.Z."/>
            <person name="Liu X.J."/>
            <person name="Jiang F."/>
            <person name="Liu L.J."/>
        </authorList>
    </citation>
    <scope>NUCLEOTIDE SEQUENCE</scope>
    <source>
        <strain evidence="2">JR1</strain>
    </source>
</reference>
<dbReference type="PANTHER" id="PTHR43736">
    <property type="entry name" value="ADP-RIBOSE PYROPHOSPHATASE"/>
    <property type="match status" value="1"/>
</dbReference>
<evidence type="ECO:0000259" key="1">
    <source>
        <dbReference type="PROSITE" id="PS51462"/>
    </source>
</evidence>
<gene>
    <name evidence="2" type="ORF">KDU71_01000</name>
</gene>
<keyword evidence="2" id="KW-0378">Hydrolase</keyword>
<dbReference type="RefSeq" id="WP_212188028.1">
    <property type="nucleotide sequence ID" value="NZ_JAGTAR010000001.1"/>
</dbReference>
<dbReference type="InterPro" id="IPR054105">
    <property type="entry name" value="WHD_NrtR"/>
</dbReference>
<organism evidence="2 3">
    <name type="scientific">Carboxylicivirga sediminis</name>
    <dbReference type="NCBI Taxonomy" id="2006564"/>
    <lineage>
        <taxon>Bacteria</taxon>
        <taxon>Pseudomonadati</taxon>
        <taxon>Bacteroidota</taxon>
        <taxon>Bacteroidia</taxon>
        <taxon>Marinilabiliales</taxon>
        <taxon>Marinilabiliaceae</taxon>
        <taxon>Carboxylicivirga</taxon>
    </lineage>
</organism>